<evidence type="ECO:0000256" key="6">
    <source>
        <dbReference type="ARBA" id="ARBA00022982"/>
    </source>
</evidence>
<keyword evidence="7" id="KW-0496">Mitochondrion</keyword>
<proteinExistence type="inferred from homology"/>
<dbReference type="PANTHER" id="PTHR12653:SF0">
    <property type="entry name" value="NADH DEHYDROGENASE [UBIQUINONE] 1 ALPHA SUBCOMPLEX SUBUNIT 5"/>
    <property type="match status" value="1"/>
</dbReference>
<evidence type="ECO:0000256" key="5">
    <source>
        <dbReference type="ARBA" id="ARBA00022792"/>
    </source>
</evidence>
<dbReference type="EMBL" id="OZ020096">
    <property type="protein sequence ID" value="CAK9256197.1"/>
    <property type="molecule type" value="Genomic_DNA"/>
</dbReference>
<evidence type="ECO:0000256" key="8">
    <source>
        <dbReference type="ARBA" id="ARBA00023136"/>
    </source>
</evidence>
<keyword evidence="10" id="KW-1185">Reference proteome</keyword>
<comment type="subcellular location">
    <subcellularLocation>
        <location evidence="1">Mitochondrion inner membrane</location>
        <topology evidence="1">Peripheral membrane protein</topology>
        <orientation evidence="1">Matrix side</orientation>
    </subcellularLocation>
</comment>
<name>A0ABP0VRZ1_9BRYO</name>
<dbReference type="Pfam" id="PF04716">
    <property type="entry name" value="ETC_C1_NDUFA5"/>
    <property type="match status" value="1"/>
</dbReference>
<evidence type="ECO:0000256" key="1">
    <source>
        <dbReference type="ARBA" id="ARBA00004443"/>
    </source>
</evidence>
<evidence type="ECO:0000313" key="9">
    <source>
        <dbReference type="EMBL" id="CAK9256197.1"/>
    </source>
</evidence>
<dbReference type="Proteomes" id="UP001497444">
    <property type="component" value="Chromosome 1"/>
</dbReference>
<organism evidence="9 10">
    <name type="scientific">Sphagnum jensenii</name>
    <dbReference type="NCBI Taxonomy" id="128206"/>
    <lineage>
        <taxon>Eukaryota</taxon>
        <taxon>Viridiplantae</taxon>
        <taxon>Streptophyta</taxon>
        <taxon>Embryophyta</taxon>
        <taxon>Bryophyta</taxon>
        <taxon>Sphagnophytina</taxon>
        <taxon>Sphagnopsida</taxon>
        <taxon>Sphagnales</taxon>
        <taxon>Sphagnaceae</taxon>
        <taxon>Sphagnum</taxon>
    </lineage>
</organism>
<evidence type="ECO:0000256" key="7">
    <source>
        <dbReference type="ARBA" id="ARBA00023128"/>
    </source>
</evidence>
<evidence type="ECO:0000256" key="4">
    <source>
        <dbReference type="ARBA" id="ARBA00022660"/>
    </source>
</evidence>
<keyword evidence="6" id="KW-0249">Electron transport</keyword>
<reference evidence="9 10" key="1">
    <citation type="submission" date="2024-02" db="EMBL/GenBank/DDBJ databases">
        <authorList>
            <consortium name="ELIXIR-Norway"/>
            <consortium name="Elixir Norway"/>
        </authorList>
    </citation>
    <scope>NUCLEOTIDE SEQUENCE [LARGE SCALE GENOMIC DNA]</scope>
</reference>
<keyword evidence="8" id="KW-0472">Membrane</keyword>
<accession>A0ABP0VRZ1</accession>
<protein>
    <recommendedName>
        <fullName evidence="11">NADH dehydrogenase [ubiquinone] 1 alpha subcomplex subunit 5</fullName>
    </recommendedName>
</protein>
<sequence length="137" mass="15709">MFLRRFAGPLLAGVKATTGIVGLEVVPNAREVLISLYRETLKAVEPIPTTAQYRKSVEALTQHRLKVCTEEEDWEKIEEKIQGGQVEELIVQAQDELQLIPKMAEWKPWEVPEDYKVEIIEDDDSVPSHIPIHRPRL</sequence>
<dbReference type="PANTHER" id="PTHR12653">
    <property type="entry name" value="NADH-UBIQUINONE OXIDOREDUCTASE 13 KD-B SUBUNIT"/>
    <property type="match status" value="1"/>
</dbReference>
<keyword evidence="3" id="KW-0813">Transport</keyword>
<keyword evidence="4" id="KW-0679">Respiratory chain</keyword>
<comment type="similarity">
    <text evidence="2">Belongs to the complex I NDUFA5 subunit family.</text>
</comment>
<evidence type="ECO:0000256" key="2">
    <source>
        <dbReference type="ARBA" id="ARBA00010261"/>
    </source>
</evidence>
<evidence type="ECO:0000313" key="10">
    <source>
        <dbReference type="Proteomes" id="UP001497444"/>
    </source>
</evidence>
<dbReference type="InterPro" id="IPR006806">
    <property type="entry name" value="NDUFA5"/>
</dbReference>
<gene>
    <name evidence="9" type="ORF">CSSPJE1EN1_LOCUS1675</name>
</gene>
<keyword evidence="5" id="KW-0999">Mitochondrion inner membrane</keyword>
<evidence type="ECO:0008006" key="11">
    <source>
        <dbReference type="Google" id="ProtNLM"/>
    </source>
</evidence>
<evidence type="ECO:0000256" key="3">
    <source>
        <dbReference type="ARBA" id="ARBA00022448"/>
    </source>
</evidence>